<organism evidence="2 3">
    <name type="scientific">Gloeocapsopsis crepidinum LEGE 06123</name>
    <dbReference type="NCBI Taxonomy" id="588587"/>
    <lineage>
        <taxon>Bacteria</taxon>
        <taxon>Bacillati</taxon>
        <taxon>Cyanobacteriota</taxon>
        <taxon>Cyanophyceae</taxon>
        <taxon>Oscillatoriophycideae</taxon>
        <taxon>Chroococcales</taxon>
        <taxon>Chroococcaceae</taxon>
        <taxon>Gloeocapsopsis</taxon>
    </lineage>
</organism>
<evidence type="ECO:0000313" key="2">
    <source>
        <dbReference type="EMBL" id="MBE9193311.1"/>
    </source>
</evidence>
<dbReference type="RefSeq" id="WP_193934699.1">
    <property type="nucleotide sequence ID" value="NZ_JADEWN010000087.1"/>
</dbReference>
<proteinExistence type="predicted"/>
<gene>
    <name evidence="2" type="ORF">IQ230_23790</name>
</gene>
<sequence>MLAFPHLKTKRLILRPATQADAEAIFTVFSDPKVTQFHNLDTFTHLDEAIEVIERRSKGFESGYGIRWGIARQQDNCLIGSCGFTWDKEANAAEVGYELASQFWQQGIMSEALSAILQYGFETIGIQYVIAEVMLENVASKKLLQKLGFHQGKWKQHGFWKGQYHDLEQFILTKDNQVRLFS</sequence>
<reference evidence="2 3" key="1">
    <citation type="submission" date="2020-10" db="EMBL/GenBank/DDBJ databases">
        <authorList>
            <person name="Castelo-Branco R."/>
            <person name="Eusebio N."/>
            <person name="Adriana R."/>
            <person name="Vieira A."/>
            <person name="Brugerolle De Fraissinette N."/>
            <person name="Rezende De Castro R."/>
            <person name="Schneider M.P."/>
            <person name="Vasconcelos V."/>
            <person name="Leao P.N."/>
        </authorList>
    </citation>
    <scope>NUCLEOTIDE SEQUENCE [LARGE SCALE GENOMIC DNA]</scope>
    <source>
        <strain evidence="2 3">LEGE 06123</strain>
    </source>
</reference>
<protein>
    <submittedName>
        <fullName evidence="2">GNAT family N-acetyltransferase</fullName>
    </submittedName>
</protein>
<dbReference type="Gene3D" id="3.40.630.30">
    <property type="match status" value="1"/>
</dbReference>
<name>A0ABR9UYE9_9CHRO</name>
<feature type="domain" description="N-acetyltransferase" evidence="1">
    <location>
        <begin position="12"/>
        <end position="177"/>
    </location>
</feature>
<dbReference type="InterPro" id="IPR051531">
    <property type="entry name" value="N-acetyltransferase"/>
</dbReference>
<dbReference type="Pfam" id="PF13302">
    <property type="entry name" value="Acetyltransf_3"/>
    <property type="match status" value="1"/>
</dbReference>
<comment type="caution">
    <text evidence="2">The sequence shown here is derived from an EMBL/GenBank/DDBJ whole genome shotgun (WGS) entry which is preliminary data.</text>
</comment>
<dbReference type="Proteomes" id="UP000651156">
    <property type="component" value="Unassembled WGS sequence"/>
</dbReference>
<dbReference type="PROSITE" id="PS51186">
    <property type="entry name" value="GNAT"/>
    <property type="match status" value="1"/>
</dbReference>
<keyword evidence="3" id="KW-1185">Reference proteome</keyword>
<dbReference type="EMBL" id="JADEWN010000087">
    <property type="protein sequence ID" value="MBE9193311.1"/>
    <property type="molecule type" value="Genomic_DNA"/>
</dbReference>
<dbReference type="PANTHER" id="PTHR43792">
    <property type="entry name" value="GNAT FAMILY, PUTATIVE (AFU_ORTHOLOGUE AFUA_3G00765)-RELATED-RELATED"/>
    <property type="match status" value="1"/>
</dbReference>
<dbReference type="InterPro" id="IPR000182">
    <property type="entry name" value="GNAT_dom"/>
</dbReference>
<dbReference type="PANTHER" id="PTHR43792:SF9">
    <property type="entry name" value="RIBOSOMAL-PROTEIN-ALANINE ACETYLTRANSFERASE"/>
    <property type="match status" value="1"/>
</dbReference>
<dbReference type="InterPro" id="IPR016181">
    <property type="entry name" value="Acyl_CoA_acyltransferase"/>
</dbReference>
<dbReference type="SUPFAM" id="SSF55729">
    <property type="entry name" value="Acyl-CoA N-acyltransferases (Nat)"/>
    <property type="match status" value="1"/>
</dbReference>
<evidence type="ECO:0000313" key="3">
    <source>
        <dbReference type="Proteomes" id="UP000651156"/>
    </source>
</evidence>
<accession>A0ABR9UYE9</accession>
<evidence type="ECO:0000259" key="1">
    <source>
        <dbReference type="PROSITE" id="PS51186"/>
    </source>
</evidence>